<dbReference type="AlphaFoldDB" id="A0A6A5T1Z5"/>
<dbReference type="GO" id="GO:0004222">
    <property type="term" value="F:metalloendopeptidase activity"/>
    <property type="evidence" value="ECO:0007669"/>
    <property type="project" value="InterPro"/>
</dbReference>
<dbReference type="Pfam" id="PF10263">
    <property type="entry name" value="SprT-like"/>
    <property type="match status" value="1"/>
</dbReference>
<accession>A0A6A5T1Z5</accession>
<dbReference type="PANTHER" id="PTHR21220">
    <property type="entry name" value="DNA-DEPENDENT METALLOPROTEASE SPRTN"/>
    <property type="match status" value="1"/>
</dbReference>
<name>A0A6A5T1Z5_9PLEO</name>
<protein>
    <recommendedName>
        <fullName evidence="1">SprT-like domain-containing protein</fullName>
    </recommendedName>
</protein>
<dbReference type="Proteomes" id="UP000800038">
    <property type="component" value="Unassembled WGS sequence"/>
</dbReference>
<organism evidence="2 3">
    <name type="scientific">Clathrospora elynae</name>
    <dbReference type="NCBI Taxonomy" id="706981"/>
    <lineage>
        <taxon>Eukaryota</taxon>
        <taxon>Fungi</taxon>
        <taxon>Dikarya</taxon>
        <taxon>Ascomycota</taxon>
        <taxon>Pezizomycotina</taxon>
        <taxon>Dothideomycetes</taxon>
        <taxon>Pleosporomycetidae</taxon>
        <taxon>Pleosporales</taxon>
        <taxon>Diademaceae</taxon>
        <taxon>Clathrospora</taxon>
    </lineage>
</organism>
<feature type="non-terminal residue" evidence="2">
    <location>
        <position position="463"/>
    </location>
</feature>
<proteinExistence type="predicted"/>
<evidence type="ECO:0000259" key="1">
    <source>
        <dbReference type="Pfam" id="PF10263"/>
    </source>
</evidence>
<dbReference type="EMBL" id="ML976014">
    <property type="protein sequence ID" value="KAF1944736.1"/>
    <property type="molecule type" value="Genomic_DNA"/>
</dbReference>
<reference evidence="2" key="1">
    <citation type="journal article" date="2020" name="Stud. Mycol.">
        <title>101 Dothideomycetes genomes: a test case for predicting lifestyles and emergence of pathogens.</title>
        <authorList>
            <person name="Haridas S."/>
            <person name="Albert R."/>
            <person name="Binder M."/>
            <person name="Bloem J."/>
            <person name="Labutti K."/>
            <person name="Salamov A."/>
            <person name="Andreopoulos B."/>
            <person name="Baker S."/>
            <person name="Barry K."/>
            <person name="Bills G."/>
            <person name="Bluhm B."/>
            <person name="Cannon C."/>
            <person name="Castanera R."/>
            <person name="Culley D."/>
            <person name="Daum C."/>
            <person name="Ezra D."/>
            <person name="Gonzalez J."/>
            <person name="Henrissat B."/>
            <person name="Kuo A."/>
            <person name="Liang C."/>
            <person name="Lipzen A."/>
            <person name="Lutzoni F."/>
            <person name="Magnuson J."/>
            <person name="Mondo S."/>
            <person name="Nolan M."/>
            <person name="Ohm R."/>
            <person name="Pangilinan J."/>
            <person name="Park H.-J."/>
            <person name="Ramirez L."/>
            <person name="Alfaro M."/>
            <person name="Sun H."/>
            <person name="Tritt A."/>
            <person name="Yoshinaga Y."/>
            <person name="Zwiers L.-H."/>
            <person name="Turgeon B."/>
            <person name="Goodwin S."/>
            <person name="Spatafora J."/>
            <person name="Crous P."/>
            <person name="Grigoriev I."/>
        </authorList>
    </citation>
    <scope>NUCLEOTIDE SEQUENCE</scope>
    <source>
        <strain evidence="2">CBS 161.51</strain>
    </source>
</reference>
<keyword evidence="3" id="KW-1185">Reference proteome</keyword>
<dbReference type="OrthoDB" id="5236983at2759"/>
<dbReference type="GO" id="GO:0005634">
    <property type="term" value="C:nucleus"/>
    <property type="evidence" value="ECO:0007669"/>
    <property type="project" value="TreeGrafter"/>
</dbReference>
<gene>
    <name evidence="2" type="ORF">EJ02DRAFT_331121</name>
</gene>
<dbReference type="GO" id="GO:0006974">
    <property type="term" value="P:DNA damage response"/>
    <property type="evidence" value="ECO:0007669"/>
    <property type="project" value="InterPro"/>
</dbReference>
<sequence length="463" mass="52663">RNIRIRAATLEREGLVQEIPFRIFNKLDEVLFAGHLKNAVFLDINSQGSDVSGATYTHSGGPNTENKRISIILNRDALEYARVKDIVAILIHHMIHAYFLVACGPQKEDEVDYGRLGHDVHFGKIMLAIKKLSAVHGKELTPLNFGHNSAKIRYFADEYYSSRRRADVEREDKEKWYCSHCHCNVEELPEGEVDKWYNKVCKPMFDQPTCVRSIEVQTYNDQRHELETKRRGLLTSSANSVEFIFKDQPVFVEGTKVEEFLDARKAFEKADSRYLKVHEDVSEKTFLRFLEFLHTGSYRPDPHPLAAAAGLGVERIGPPIIKPQSTATEACLLADVQFVKFGVLMGFDECKGYALDRMNAYGVLYEDPITLLKEIYQGYEPDADLKTWARKFLVRAPDTSSPEYHTASISLTTIDPPNLIKLESEQGLYRARFLDAVDSSGALENDVNKARAELIVAGWYSWS</sequence>
<evidence type="ECO:0000313" key="2">
    <source>
        <dbReference type="EMBL" id="KAF1944736.1"/>
    </source>
</evidence>
<feature type="domain" description="SprT-like" evidence="1">
    <location>
        <begin position="23"/>
        <end position="132"/>
    </location>
</feature>
<evidence type="ECO:0000313" key="3">
    <source>
        <dbReference type="Proteomes" id="UP000800038"/>
    </source>
</evidence>
<dbReference type="GO" id="GO:0003697">
    <property type="term" value="F:single-stranded DNA binding"/>
    <property type="evidence" value="ECO:0007669"/>
    <property type="project" value="InterPro"/>
</dbReference>
<dbReference type="PANTHER" id="PTHR21220:SF0">
    <property type="entry name" value="DNA-DEPENDENT METALLOPROTEASE SPRTN"/>
    <property type="match status" value="1"/>
</dbReference>
<dbReference type="GO" id="GO:0031593">
    <property type="term" value="F:polyubiquitin modification-dependent protein binding"/>
    <property type="evidence" value="ECO:0007669"/>
    <property type="project" value="TreeGrafter"/>
</dbReference>
<dbReference type="InterPro" id="IPR044245">
    <property type="entry name" value="Spartan"/>
</dbReference>
<dbReference type="InterPro" id="IPR006640">
    <property type="entry name" value="SprT-like_domain"/>
</dbReference>
<feature type="non-terminal residue" evidence="2">
    <location>
        <position position="1"/>
    </location>
</feature>